<keyword evidence="4" id="KW-0539">Nucleus</keyword>
<dbReference type="OrthoDB" id="787137at2759"/>
<protein>
    <submittedName>
        <fullName evidence="7">Histone acetyltransferase KAT6B</fullName>
    </submittedName>
</protein>
<dbReference type="GO" id="GO:0006325">
    <property type="term" value="P:chromatin organization"/>
    <property type="evidence" value="ECO:0007669"/>
    <property type="project" value="UniProtKB-KW"/>
</dbReference>
<feature type="compositionally biased region" description="Low complexity" evidence="5">
    <location>
        <begin position="296"/>
        <end position="314"/>
    </location>
</feature>
<dbReference type="GO" id="GO:0005634">
    <property type="term" value="C:nucleus"/>
    <property type="evidence" value="ECO:0007669"/>
    <property type="project" value="UniProtKB-SubCell"/>
</dbReference>
<evidence type="ECO:0000256" key="3">
    <source>
        <dbReference type="ARBA" id="ARBA00022853"/>
    </source>
</evidence>
<organism evidence="7 8">
    <name type="scientific">Folsomia candida</name>
    <name type="common">Springtail</name>
    <dbReference type="NCBI Taxonomy" id="158441"/>
    <lineage>
        <taxon>Eukaryota</taxon>
        <taxon>Metazoa</taxon>
        <taxon>Ecdysozoa</taxon>
        <taxon>Arthropoda</taxon>
        <taxon>Hexapoda</taxon>
        <taxon>Collembola</taxon>
        <taxon>Entomobryomorpha</taxon>
        <taxon>Isotomoidea</taxon>
        <taxon>Isotomidae</taxon>
        <taxon>Proisotominae</taxon>
        <taxon>Folsomia</taxon>
    </lineage>
</organism>
<dbReference type="GO" id="GO:0016740">
    <property type="term" value="F:transferase activity"/>
    <property type="evidence" value="ECO:0007669"/>
    <property type="project" value="UniProtKB-KW"/>
</dbReference>
<comment type="caution">
    <text evidence="7">The sequence shown here is derived from an EMBL/GenBank/DDBJ whole genome shotgun (WGS) entry which is preliminary data.</text>
</comment>
<name>A0A226E1F9_FOLCA</name>
<feature type="region of interest" description="Disordered" evidence="5">
    <location>
        <begin position="488"/>
        <end position="516"/>
    </location>
</feature>
<dbReference type="EMBL" id="LNIX01000008">
    <property type="protein sequence ID" value="OXA50771.1"/>
    <property type="molecule type" value="Genomic_DNA"/>
</dbReference>
<dbReference type="Pfam" id="PF21524">
    <property type="entry name" value="SAMD1_WH"/>
    <property type="match status" value="1"/>
</dbReference>
<feature type="domain" description="SAMD1-like winged helix (WH)" evidence="6">
    <location>
        <begin position="5"/>
        <end position="99"/>
    </location>
</feature>
<dbReference type="STRING" id="158441.A0A226E1F9"/>
<evidence type="ECO:0000313" key="7">
    <source>
        <dbReference type="EMBL" id="OXA50771.1"/>
    </source>
</evidence>
<evidence type="ECO:0000259" key="6">
    <source>
        <dbReference type="PROSITE" id="PS52014"/>
    </source>
</evidence>
<accession>A0A226E1F9</accession>
<evidence type="ECO:0000256" key="5">
    <source>
        <dbReference type="SAM" id="MobiDB-lite"/>
    </source>
</evidence>
<dbReference type="AlphaFoldDB" id="A0A226E1F9"/>
<proteinExistence type="predicted"/>
<keyword evidence="8" id="KW-1185">Reference proteome</keyword>
<evidence type="ECO:0000256" key="1">
    <source>
        <dbReference type="ARBA" id="ARBA00004123"/>
    </source>
</evidence>
<feature type="compositionally biased region" description="Low complexity" evidence="5">
    <location>
        <begin position="353"/>
        <end position="366"/>
    </location>
</feature>
<evidence type="ECO:0000256" key="4">
    <source>
        <dbReference type="ARBA" id="ARBA00023242"/>
    </source>
</evidence>
<dbReference type="Proteomes" id="UP000198287">
    <property type="component" value="Unassembled WGS sequence"/>
</dbReference>
<feature type="region of interest" description="Disordered" evidence="5">
    <location>
        <begin position="273"/>
        <end position="454"/>
    </location>
</feature>
<gene>
    <name evidence="7" type="ORF">Fcan01_14596</name>
</gene>
<dbReference type="InterPro" id="IPR048589">
    <property type="entry name" value="SAMD1-like_WH"/>
</dbReference>
<keyword evidence="3" id="KW-0156">Chromatin regulator</keyword>
<evidence type="ECO:0000256" key="2">
    <source>
        <dbReference type="ARBA" id="ARBA00022553"/>
    </source>
</evidence>
<feature type="compositionally biased region" description="Basic residues" evidence="5">
    <location>
        <begin position="315"/>
        <end position="331"/>
    </location>
</feature>
<reference evidence="7 8" key="1">
    <citation type="submission" date="2015-12" db="EMBL/GenBank/DDBJ databases">
        <title>The genome of Folsomia candida.</title>
        <authorList>
            <person name="Faddeeva A."/>
            <person name="Derks M.F."/>
            <person name="Anvar Y."/>
            <person name="Smit S."/>
            <person name="Van Straalen N."/>
            <person name="Roelofs D."/>
        </authorList>
    </citation>
    <scope>NUCLEOTIDE SEQUENCE [LARGE SCALE GENOMIC DNA]</scope>
    <source>
        <strain evidence="7 8">VU population</strain>
        <tissue evidence="7">Whole body</tissue>
    </source>
</reference>
<evidence type="ECO:0000313" key="8">
    <source>
        <dbReference type="Proteomes" id="UP000198287"/>
    </source>
</evidence>
<comment type="subcellular location">
    <subcellularLocation>
        <location evidence="1">Nucleus</location>
    </subcellularLocation>
</comment>
<feature type="compositionally biased region" description="Polar residues" evidence="5">
    <location>
        <begin position="273"/>
        <end position="285"/>
    </location>
</feature>
<dbReference type="GO" id="GO:0003677">
    <property type="term" value="F:DNA binding"/>
    <property type="evidence" value="ECO:0007669"/>
    <property type="project" value="InterPro"/>
</dbReference>
<feature type="compositionally biased region" description="Low complexity" evidence="5">
    <location>
        <begin position="400"/>
        <end position="438"/>
    </location>
</feature>
<keyword evidence="2" id="KW-0597">Phosphoprotein</keyword>
<keyword evidence="7" id="KW-0808">Transferase</keyword>
<dbReference type="PROSITE" id="PS52014">
    <property type="entry name" value="SAMD1_WH"/>
    <property type="match status" value="1"/>
</dbReference>
<sequence length="594" mass="65423">MTISTEKAGSDQWDAWLLEAVRKIRAQKQRPDANRIYNAVRFLAEKSAQNPSSSTSQSVKFEPIHMVLVQRNLDRAVRERLLLKVISKGQTTYKPPDKCTDRVMNLGISSDEEISKCFIKVLRELSEPDPTIRQQPYSAPLLKKPPSGFTLDQIIDYLTQSHVLILPPGEQDDSPAAFLHEKLSVLLEKEILCRGRVEVIDGIYYKIKEKVGSGLRSAQPPEVKVTLTDKSRLLESEDTVKRIVDESVSGLLQRAAKDGSTVTFTLTYTMSSPTETNANSTISTNIKEKRIRKRSLSPVSSSESSASSISSSSSRRSRVKGGKIKVPKKRWTPPMNESSLVLGVKRRSLSPISGSESSCSFTSSKSQRGRVSVGREKTQVPSVKTPRDANTTIHNRNVGRRSSSISAKKRSLSPVSGSESSSSSLSNWSRSSKGNGESESGKQKIKAPNVRLTPNVSNCENSIMNSVPAKIPNPVWSISDIASAIVRKRNTQPSDTSRKNNKLNGQGTKKTKQETQKSNQICHEIGEQIEANLDSASCCSSSSSKDNSNSFLVEWGLAIDDIIDCYYESENERASPLPSPAFLLEPCRPPELPL</sequence>